<dbReference type="InterPro" id="IPR050769">
    <property type="entry name" value="NAT_camello-type"/>
</dbReference>
<sequence>MHIHIQQTTDVDWLDLKTIRLSSLAESPDAFGLTYEAAFAYTDAQWQDRAGNRTPPMYFVARAEGNPVGVIGGVKANTGFNLIAMWVAPSHRGLGIGSALVEKVLAAAASRGESEVCLFVSPLNKAACALYERMGFCFTPHFEALESDPKIMLQRMLARFDTCLPADFIATF</sequence>
<dbReference type="Pfam" id="PF00583">
    <property type="entry name" value="Acetyltransf_1"/>
    <property type="match status" value="1"/>
</dbReference>
<dbReference type="SUPFAM" id="SSF55729">
    <property type="entry name" value="Acyl-CoA N-acyltransferases (Nat)"/>
    <property type="match status" value="1"/>
</dbReference>
<dbReference type="RefSeq" id="WP_380188173.1">
    <property type="nucleotide sequence ID" value="NZ_JBHTBQ010000019.1"/>
</dbReference>
<dbReference type="Proteomes" id="UP001596473">
    <property type="component" value="Unassembled WGS sequence"/>
</dbReference>
<dbReference type="GO" id="GO:0016746">
    <property type="term" value="F:acyltransferase activity"/>
    <property type="evidence" value="ECO:0007669"/>
    <property type="project" value="UniProtKB-KW"/>
</dbReference>
<dbReference type="PANTHER" id="PTHR13947">
    <property type="entry name" value="GNAT FAMILY N-ACETYLTRANSFERASE"/>
    <property type="match status" value="1"/>
</dbReference>
<dbReference type="Gene3D" id="3.40.630.30">
    <property type="match status" value="1"/>
</dbReference>
<accession>A0ABW2QYJ6</accession>
<evidence type="ECO:0000313" key="4">
    <source>
        <dbReference type="Proteomes" id="UP001596473"/>
    </source>
</evidence>
<dbReference type="EMBL" id="JBHTBQ010000019">
    <property type="protein sequence ID" value="MFC7420574.1"/>
    <property type="molecule type" value="Genomic_DNA"/>
</dbReference>
<evidence type="ECO:0000259" key="2">
    <source>
        <dbReference type="PROSITE" id="PS51186"/>
    </source>
</evidence>
<feature type="domain" description="N-acetyltransferase" evidence="2">
    <location>
        <begin position="3"/>
        <end position="157"/>
    </location>
</feature>
<keyword evidence="1 3" id="KW-0808">Transferase</keyword>
<name>A0ABW2QYJ6_9NEIS</name>
<dbReference type="InterPro" id="IPR000182">
    <property type="entry name" value="GNAT_dom"/>
</dbReference>
<dbReference type="PROSITE" id="PS51186">
    <property type="entry name" value="GNAT"/>
    <property type="match status" value="1"/>
</dbReference>
<organism evidence="3 4">
    <name type="scientific">Iodobacter arcticus</name>
    <dbReference type="NCBI Taxonomy" id="590593"/>
    <lineage>
        <taxon>Bacteria</taxon>
        <taxon>Pseudomonadati</taxon>
        <taxon>Pseudomonadota</taxon>
        <taxon>Betaproteobacteria</taxon>
        <taxon>Neisseriales</taxon>
        <taxon>Chitinibacteraceae</taxon>
        <taxon>Iodobacter</taxon>
    </lineage>
</organism>
<gene>
    <name evidence="3" type="ORF">ACFQNF_11895</name>
</gene>
<reference evidence="4" key="1">
    <citation type="journal article" date="2019" name="Int. J. Syst. Evol. Microbiol.">
        <title>The Global Catalogue of Microorganisms (GCM) 10K type strain sequencing project: providing services to taxonomists for standard genome sequencing and annotation.</title>
        <authorList>
            <consortium name="The Broad Institute Genomics Platform"/>
            <consortium name="The Broad Institute Genome Sequencing Center for Infectious Disease"/>
            <person name="Wu L."/>
            <person name="Ma J."/>
        </authorList>
    </citation>
    <scope>NUCLEOTIDE SEQUENCE [LARGE SCALE GENOMIC DNA]</scope>
    <source>
        <strain evidence="4">CCUG 62945</strain>
    </source>
</reference>
<evidence type="ECO:0000313" key="3">
    <source>
        <dbReference type="EMBL" id="MFC7420574.1"/>
    </source>
</evidence>
<dbReference type="PANTHER" id="PTHR13947:SF37">
    <property type="entry name" value="LD18367P"/>
    <property type="match status" value="1"/>
</dbReference>
<dbReference type="EC" id="2.3.-.-" evidence="3"/>
<keyword evidence="4" id="KW-1185">Reference proteome</keyword>
<keyword evidence="3" id="KW-0012">Acyltransferase</keyword>
<comment type="caution">
    <text evidence="3">The sequence shown here is derived from an EMBL/GenBank/DDBJ whole genome shotgun (WGS) entry which is preliminary data.</text>
</comment>
<dbReference type="InterPro" id="IPR016181">
    <property type="entry name" value="Acyl_CoA_acyltransferase"/>
</dbReference>
<proteinExistence type="predicted"/>
<evidence type="ECO:0000256" key="1">
    <source>
        <dbReference type="ARBA" id="ARBA00022679"/>
    </source>
</evidence>
<protein>
    <submittedName>
        <fullName evidence="3">GNAT family N-acetyltransferase</fullName>
        <ecNumber evidence="3">2.3.-.-</ecNumber>
    </submittedName>
</protein>
<dbReference type="CDD" id="cd04301">
    <property type="entry name" value="NAT_SF"/>
    <property type="match status" value="1"/>
</dbReference>